<dbReference type="EMBL" id="BBIO01000010">
    <property type="protein sequence ID" value="GAK45604.1"/>
    <property type="molecule type" value="Genomic_DNA"/>
</dbReference>
<dbReference type="SUPFAM" id="SSF52096">
    <property type="entry name" value="ClpP/crotonase"/>
    <property type="match status" value="1"/>
</dbReference>
<accession>A0A081BC36</accession>
<organism evidence="2 3">
    <name type="scientific">Tepidicaulis marinus</name>
    <dbReference type="NCBI Taxonomy" id="1333998"/>
    <lineage>
        <taxon>Bacteria</taxon>
        <taxon>Pseudomonadati</taxon>
        <taxon>Pseudomonadota</taxon>
        <taxon>Alphaproteobacteria</taxon>
        <taxon>Hyphomicrobiales</taxon>
        <taxon>Parvibaculaceae</taxon>
        <taxon>Tepidicaulis</taxon>
    </lineage>
</organism>
<proteinExistence type="inferred from homology"/>
<keyword evidence="3" id="KW-1185">Reference proteome</keyword>
<keyword evidence="2" id="KW-0413">Isomerase</keyword>
<dbReference type="InterPro" id="IPR051053">
    <property type="entry name" value="ECH/Chromodomain_protein"/>
</dbReference>
<name>A0A081BC36_9HYPH</name>
<dbReference type="AlphaFoldDB" id="A0A081BC36"/>
<comment type="similarity">
    <text evidence="1">Belongs to the enoyl-CoA hydratase/isomerase family.</text>
</comment>
<dbReference type="InterPro" id="IPR029045">
    <property type="entry name" value="ClpP/crotonase-like_dom_sf"/>
</dbReference>
<dbReference type="PANTHER" id="PTHR43684:SF4">
    <property type="entry name" value="ENOYL-COA HYDRATASE_ISOMERASE FAMILY PROTEIN (AFU_ORTHOLOGUE AFUA_1G01890)"/>
    <property type="match status" value="1"/>
</dbReference>
<protein>
    <submittedName>
        <fullName evidence="2">Enoyl-CoA hydratase/isomerase</fullName>
    </submittedName>
</protein>
<dbReference type="Pfam" id="PF00378">
    <property type="entry name" value="ECH_1"/>
    <property type="match status" value="1"/>
</dbReference>
<gene>
    <name evidence="2" type="ORF">M2A_2103</name>
</gene>
<evidence type="ECO:0000313" key="3">
    <source>
        <dbReference type="Proteomes" id="UP000028702"/>
    </source>
</evidence>
<sequence>MAERVAARREGFEQISYEVKGEAALITLSRPERLNAWTPQMMEEMAGAIEAANADKSIGAIVVTGEGRGFCAGADIESTFKTRLDGKDPGNDTAGGSGGVPATVDWIKLTRSSKPLIAAVNGPAVGIGVTMILPFDMIIASQAAKFGLVFVKMGIVPELASSHFLVSRLGWGKASEMMLTGGIYSGAEAHAMGLADHLTPPEGLMDKAFEFAGRIAANPDLQLRMTKELLTLSACETDLDLVQKRETKMLHECWKTEEHAEAVAAFLEKRPAKFR</sequence>
<dbReference type="eggNOG" id="COG1024">
    <property type="taxonomic scope" value="Bacteria"/>
</dbReference>
<dbReference type="InterPro" id="IPR001753">
    <property type="entry name" value="Enoyl-CoA_hydra/iso"/>
</dbReference>
<reference evidence="2 3" key="1">
    <citation type="submission" date="2014-07" db="EMBL/GenBank/DDBJ databases">
        <title>Tepidicaulis marinum gen. nov., sp. nov., a novel marine bacterium denitrifying nitrate to nitrous oxide strictly under microaerobic conditions.</title>
        <authorList>
            <person name="Takeuchi M."/>
            <person name="Yamagishi T."/>
            <person name="Kamagata Y."/>
            <person name="Oshima K."/>
            <person name="Hattori M."/>
            <person name="Katayama T."/>
            <person name="Hanada S."/>
            <person name="Tamaki H."/>
            <person name="Marumo K."/>
            <person name="Maeda H."/>
            <person name="Nedachi M."/>
            <person name="Iwasaki W."/>
            <person name="Suwa Y."/>
            <person name="Sakata S."/>
        </authorList>
    </citation>
    <scope>NUCLEOTIDE SEQUENCE [LARGE SCALE GENOMIC DNA]</scope>
    <source>
        <strain evidence="2 3">MA2</strain>
    </source>
</reference>
<dbReference type="RefSeq" id="WP_045446905.1">
    <property type="nucleotide sequence ID" value="NZ_BBIO01000010.1"/>
</dbReference>
<dbReference type="Gene3D" id="3.90.226.10">
    <property type="entry name" value="2-enoyl-CoA Hydratase, Chain A, domain 1"/>
    <property type="match status" value="1"/>
</dbReference>
<dbReference type="PANTHER" id="PTHR43684">
    <property type="match status" value="1"/>
</dbReference>
<comment type="caution">
    <text evidence="2">The sequence shown here is derived from an EMBL/GenBank/DDBJ whole genome shotgun (WGS) entry which is preliminary data.</text>
</comment>
<dbReference type="Proteomes" id="UP000028702">
    <property type="component" value="Unassembled WGS sequence"/>
</dbReference>
<evidence type="ECO:0000313" key="2">
    <source>
        <dbReference type="EMBL" id="GAK45604.1"/>
    </source>
</evidence>
<dbReference type="CDD" id="cd06558">
    <property type="entry name" value="crotonase-like"/>
    <property type="match status" value="1"/>
</dbReference>
<dbReference type="GO" id="GO:0016853">
    <property type="term" value="F:isomerase activity"/>
    <property type="evidence" value="ECO:0007669"/>
    <property type="project" value="UniProtKB-KW"/>
</dbReference>
<dbReference type="STRING" id="1333998.M2A_2103"/>
<evidence type="ECO:0000256" key="1">
    <source>
        <dbReference type="ARBA" id="ARBA00005254"/>
    </source>
</evidence>